<evidence type="ECO:0000256" key="12">
    <source>
        <dbReference type="ARBA" id="ARBA00022777"/>
    </source>
</evidence>
<dbReference type="InterPro" id="IPR000719">
    <property type="entry name" value="Prot_kinase_dom"/>
</dbReference>
<dbReference type="FunFam" id="3.30.200.20:FF:000168">
    <property type="entry name" value="L-type lectin-domain containing receptor kinase IX.1"/>
    <property type="match status" value="1"/>
</dbReference>
<dbReference type="GO" id="GO:0009626">
    <property type="term" value="P:plant-type hypersensitive response"/>
    <property type="evidence" value="ECO:0007669"/>
    <property type="project" value="UniProtKB-ARBA"/>
</dbReference>
<organism evidence="22 23">
    <name type="scientific">Daucus carota subsp. sativus</name>
    <name type="common">Carrot</name>
    <dbReference type="NCBI Taxonomy" id="79200"/>
    <lineage>
        <taxon>Eukaryota</taxon>
        <taxon>Viridiplantae</taxon>
        <taxon>Streptophyta</taxon>
        <taxon>Embryophyta</taxon>
        <taxon>Tracheophyta</taxon>
        <taxon>Spermatophyta</taxon>
        <taxon>Magnoliopsida</taxon>
        <taxon>eudicotyledons</taxon>
        <taxon>Gunneridae</taxon>
        <taxon>Pentapetalae</taxon>
        <taxon>asterids</taxon>
        <taxon>campanulids</taxon>
        <taxon>Apiales</taxon>
        <taxon>Apiaceae</taxon>
        <taxon>Apioideae</taxon>
        <taxon>Scandiceae</taxon>
        <taxon>Daucinae</taxon>
        <taxon>Daucus</taxon>
        <taxon>Daucus sect. Daucus</taxon>
    </lineage>
</organism>
<reference evidence="22" key="2">
    <citation type="submission" date="2022-03" db="EMBL/GenBank/DDBJ databases">
        <title>Draft title - Genomic analysis of global carrot germplasm unveils the trajectory of domestication and the origin of high carotenoid orange carrot.</title>
        <authorList>
            <person name="Iorizzo M."/>
            <person name="Ellison S."/>
            <person name="Senalik D."/>
            <person name="Macko-Podgorni A."/>
            <person name="Grzebelus D."/>
            <person name="Bostan H."/>
            <person name="Rolling W."/>
            <person name="Curaba J."/>
            <person name="Simon P."/>
        </authorList>
    </citation>
    <scope>NUCLEOTIDE SEQUENCE</scope>
    <source>
        <tissue evidence="22">Leaf</tissue>
    </source>
</reference>
<evidence type="ECO:0000256" key="20">
    <source>
        <dbReference type="ARBA" id="ARBA00058818"/>
    </source>
</evidence>
<dbReference type="SUPFAM" id="SSF49899">
    <property type="entry name" value="Concanavalin A-like lectins/glucanases"/>
    <property type="match status" value="1"/>
</dbReference>
<dbReference type="GO" id="GO:0004674">
    <property type="term" value="F:protein serine/threonine kinase activity"/>
    <property type="evidence" value="ECO:0007669"/>
    <property type="project" value="UniProtKB-KW"/>
</dbReference>
<keyword evidence="8" id="KW-0812">Transmembrane</keyword>
<evidence type="ECO:0000256" key="4">
    <source>
        <dbReference type="ARBA" id="ARBA00012513"/>
    </source>
</evidence>
<keyword evidence="5" id="KW-1003">Cell membrane</keyword>
<evidence type="ECO:0000256" key="5">
    <source>
        <dbReference type="ARBA" id="ARBA00022475"/>
    </source>
</evidence>
<keyword evidence="9" id="KW-0732">Signal</keyword>
<evidence type="ECO:0000256" key="2">
    <source>
        <dbReference type="ARBA" id="ARBA00008536"/>
    </source>
</evidence>
<dbReference type="FunFam" id="1.10.510.10:FF:000240">
    <property type="entry name" value="Lectin-domain containing receptor kinase A4.3"/>
    <property type="match status" value="1"/>
</dbReference>
<dbReference type="Gene3D" id="3.30.200.20">
    <property type="entry name" value="Phosphorylase Kinase, domain 1"/>
    <property type="match status" value="1"/>
</dbReference>
<evidence type="ECO:0000256" key="16">
    <source>
        <dbReference type="ARBA" id="ARBA00023136"/>
    </source>
</evidence>
<keyword evidence="6" id="KW-0723">Serine/threonine-protein kinase</keyword>
<keyword evidence="12" id="KW-0418">Kinase</keyword>
<dbReference type="PANTHER" id="PTHR27007">
    <property type="match status" value="1"/>
</dbReference>
<keyword evidence="15" id="KW-1133">Transmembrane helix</keyword>
<evidence type="ECO:0000256" key="7">
    <source>
        <dbReference type="ARBA" id="ARBA00022679"/>
    </source>
</evidence>
<evidence type="ECO:0000313" key="22">
    <source>
        <dbReference type="EMBL" id="WOH10147.1"/>
    </source>
</evidence>
<keyword evidence="7" id="KW-0808">Transferase</keyword>
<evidence type="ECO:0000256" key="11">
    <source>
        <dbReference type="ARBA" id="ARBA00022741"/>
    </source>
</evidence>
<evidence type="ECO:0000313" key="23">
    <source>
        <dbReference type="Proteomes" id="UP000077755"/>
    </source>
</evidence>
<comment type="subcellular location">
    <subcellularLocation>
        <location evidence="1">Cell membrane</location>
        <topology evidence="1">Single-pass type I membrane protein</topology>
    </subcellularLocation>
</comment>
<evidence type="ECO:0000256" key="13">
    <source>
        <dbReference type="ARBA" id="ARBA00022821"/>
    </source>
</evidence>
<dbReference type="GO" id="GO:0002229">
    <property type="term" value="P:defense response to oomycetes"/>
    <property type="evidence" value="ECO:0007669"/>
    <property type="project" value="UniProtKB-ARBA"/>
</dbReference>
<dbReference type="CDD" id="cd06899">
    <property type="entry name" value="lectin_legume_LecRK_Arcelin_ConA"/>
    <property type="match status" value="1"/>
</dbReference>
<dbReference type="Proteomes" id="UP000077755">
    <property type="component" value="Chromosome 7"/>
</dbReference>
<dbReference type="InterPro" id="IPR001220">
    <property type="entry name" value="Legume_lectin_dom"/>
</dbReference>
<evidence type="ECO:0000256" key="6">
    <source>
        <dbReference type="ARBA" id="ARBA00022527"/>
    </source>
</evidence>
<evidence type="ECO:0000256" key="19">
    <source>
        <dbReference type="ARBA" id="ARBA00058054"/>
    </source>
</evidence>
<dbReference type="Gene3D" id="1.10.510.10">
    <property type="entry name" value="Transferase(Phosphotransferase) domain 1"/>
    <property type="match status" value="1"/>
</dbReference>
<evidence type="ECO:0000256" key="1">
    <source>
        <dbReference type="ARBA" id="ARBA00004251"/>
    </source>
</evidence>
<evidence type="ECO:0000256" key="3">
    <source>
        <dbReference type="ARBA" id="ARBA00010217"/>
    </source>
</evidence>
<dbReference type="InterPro" id="IPR011009">
    <property type="entry name" value="Kinase-like_dom_sf"/>
</dbReference>
<dbReference type="FunFam" id="2.60.120.200:FF:000103">
    <property type="entry name" value="L-type lectin-domain containing receptor kinase IX.1"/>
    <property type="match status" value="1"/>
</dbReference>
<dbReference type="EC" id="2.7.11.1" evidence="4"/>
<comment type="similarity">
    <text evidence="2">In the N-terminal section; belongs to the leguminous lectin family.</text>
</comment>
<comment type="function">
    <text evidence="19">Involved in resistance response to the pathogenic oomycetes Phytophthora infestans and Phytophthora capsici.</text>
</comment>
<gene>
    <name evidence="22" type="ORF">DCAR_0729609</name>
</gene>
<dbReference type="EMBL" id="CP093349">
    <property type="protein sequence ID" value="WOH10147.1"/>
    <property type="molecule type" value="Genomic_DNA"/>
</dbReference>
<comment type="function">
    <text evidence="20">Promotes hydrogen peroxide H(2)O(2) production and cell death.</text>
</comment>
<dbReference type="GO" id="GO:0005524">
    <property type="term" value="F:ATP binding"/>
    <property type="evidence" value="ECO:0007669"/>
    <property type="project" value="UniProtKB-UniRule"/>
</dbReference>
<dbReference type="CDD" id="cd14066">
    <property type="entry name" value="STKc_IRAK"/>
    <property type="match status" value="1"/>
</dbReference>
<keyword evidence="14" id="KW-0067">ATP-binding</keyword>
<evidence type="ECO:0000256" key="15">
    <source>
        <dbReference type="ARBA" id="ARBA00022989"/>
    </source>
</evidence>
<evidence type="ECO:0000256" key="8">
    <source>
        <dbReference type="ARBA" id="ARBA00022692"/>
    </source>
</evidence>
<dbReference type="Gramene" id="KZM88689">
    <property type="protein sequence ID" value="KZM88689"/>
    <property type="gene ID" value="DCAR_025764"/>
</dbReference>
<dbReference type="Pfam" id="PF00069">
    <property type="entry name" value="Pkinase"/>
    <property type="match status" value="1"/>
</dbReference>
<dbReference type="PROSITE" id="PS00108">
    <property type="entry name" value="PROTEIN_KINASE_ST"/>
    <property type="match status" value="1"/>
</dbReference>
<dbReference type="AlphaFoldDB" id="A0A161Y8C6"/>
<evidence type="ECO:0000256" key="17">
    <source>
        <dbReference type="ARBA" id="ARBA00023170"/>
    </source>
</evidence>
<keyword evidence="10" id="KW-0430">Lectin</keyword>
<dbReference type="InterPro" id="IPR013320">
    <property type="entry name" value="ConA-like_dom_sf"/>
</dbReference>
<dbReference type="Gene3D" id="2.60.120.200">
    <property type="match status" value="1"/>
</dbReference>
<dbReference type="Pfam" id="PF00139">
    <property type="entry name" value="Lectin_legB"/>
    <property type="match status" value="1"/>
</dbReference>
<name>A0A161Y8C6_DAUCS</name>
<reference evidence="22" key="1">
    <citation type="journal article" date="2016" name="Nat. Genet.">
        <title>A high-quality carrot genome assembly provides new insights into carotenoid accumulation and asterid genome evolution.</title>
        <authorList>
            <person name="Iorizzo M."/>
            <person name="Ellison S."/>
            <person name="Senalik D."/>
            <person name="Zeng P."/>
            <person name="Satapoomin P."/>
            <person name="Huang J."/>
            <person name="Bowman M."/>
            <person name="Iovene M."/>
            <person name="Sanseverino W."/>
            <person name="Cavagnaro P."/>
            <person name="Yildiz M."/>
            <person name="Macko-Podgorni A."/>
            <person name="Moranska E."/>
            <person name="Grzebelus E."/>
            <person name="Grzebelus D."/>
            <person name="Ashrafi H."/>
            <person name="Zheng Z."/>
            <person name="Cheng S."/>
            <person name="Spooner D."/>
            <person name="Van Deynze A."/>
            <person name="Simon P."/>
        </authorList>
    </citation>
    <scope>NUCLEOTIDE SEQUENCE</scope>
    <source>
        <tissue evidence="22">Leaf</tissue>
    </source>
</reference>
<evidence type="ECO:0000256" key="18">
    <source>
        <dbReference type="ARBA" id="ARBA00023180"/>
    </source>
</evidence>
<dbReference type="PROSITE" id="PS00107">
    <property type="entry name" value="PROTEIN_KINASE_ATP"/>
    <property type="match status" value="1"/>
</dbReference>
<dbReference type="InterPro" id="IPR050528">
    <property type="entry name" value="L-type_Lectin-RKs"/>
</dbReference>
<keyword evidence="13" id="KW-0611">Plant defense</keyword>
<proteinExistence type="inferred from homology"/>
<keyword evidence="16" id="KW-0472">Membrane</keyword>
<keyword evidence="17" id="KW-0675">Receptor</keyword>
<accession>A0A161Y8C6</accession>
<keyword evidence="23" id="KW-1185">Reference proteome</keyword>
<dbReference type="GO" id="GO:0005886">
    <property type="term" value="C:plasma membrane"/>
    <property type="evidence" value="ECO:0007669"/>
    <property type="project" value="UniProtKB-SubCell"/>
</dbReference>
<evidence type="ECO:0000256" key="21">
    <source>
        <dbReference type="ARBA" id="ARBA00063357"/>
    </source>
</evidence>
<evidence type="ECO:0000256" key="10">
    <source>
        <dbReference type="ARBA" id="ARBA00022734"/>
    </source>
</evidence>
<dbReference type="PROSITE" id="PS50011">
    <property type="entry name" value="PROTEIN_KINASE_DOM"/>
    <property type="match status" value="1"/>
</dbReference>
<comment type="similarity">
    <text evidence="3">In the C-terminal section; belongs to the protein kinase superfamily. Ser/Thr protein kinase family.</text>
</comment>
<dbReference type="OMA" id="HWIWHLY"/>
<protein>
    <recommendedName>
        <fullName evidence="4">non-specific serine/threonine protein kinase</fullName>
        <ecNumber evidence="4">2.7.11.1</ecNumber>
    </recommendedName>
</protein>
<dbReference type="InterPro" id="IPR008271">
    <property type="entry name" value="Ser/Thr_kinase_AS"/>
</dbReference>
<evidence type="ECO:0000256" key="9">
    <source>
        <dbReference type="ARBA" id="ARBA00022729"/>
    </source>
</evidence>
<keyword evidence="18" id="KW-0325">Glycoprotein</keyword>
<dbReference type="InterPro" id="IPR017441">
    <property type="entry name" value="Protein_kinase_ATP_BS"/>
</dbReference>
<comment type="subunit">
    <text evidence="21">Interacts with ABCG40.</text>
</comment>
<dbReference type="InterPro" id="IPR019825">
    <property type="entry name" value="Lectin_legB_Mn/Ca_BS"/>
</dbReference>
<dbReference type="PROSITE" id="PS00307">
    <property type="entry name" value="LECTIN_LEGUME_BETA"/>
    <property type="match status" value="1"/>
</dbReference>
<keyword evidence="11" id="KW-0547">Nucleotide-binding</keyword>
<dbReference type="GO" id="GO:0030246">
    <property type="term" value="F:carbohydrate binding"/>
    <property type="evidence" value="ECO:0007669"/>
    <property type="project" value="UniProtKB-KW"/>
</dbReference>
<sequence>MEIALSLFLFLCLLGAQSSTDFQIHQFGPDDAHIFYQGDAIASVGAVEMINRRTYQSRVGRVTYAGHVRIWDSDTGKLSDFTCHFTFTIDTASLPFYGHGLAFFLAPVGSQIPLNSAGGFLGLFNTSNSDSGDGIVAVEFDSYANPEWDPPYEHVGINNNSINSSVITTWNASLHSGDTADVWVLYNSTNKTLSVFWSYKENLDFQKNSSLSYQIDLREVLPEVTTVGFSSSTGQNGERAILKSWEFSSSLSIKRRDTEQGKVIVSTTVTVGVFLSLTTLILFMFRRKQRARKAAENLTSFTGDFDKAGPRKFSYQSLAVATNNFSAERKLGQGGFGCVYKGYLTDLHIPIAVKKISRGSRQGKKEYLTEIKIISRLRHRNIVQLIGWCHDQGQFLLAYEFMPNGSLDVHLFGNKSSLVWPVRYKITLGLASALLYLHEECEQSVVHRDIKSSNIMLDLNFNLKLGDFGLARLMDNELGLQTTGLAGTFGYLAPEYISSGRASKESDIYSFGVVILEIVTGRRSRDILKNGENEWGLLEWVWNIYGSSGLLSAVDGRLNSEFDAAQVECLIVVGLWCAHPDRNMRPSIRQAIQVLNFEGEMPSLPTTMPVAIYHAPLNVPVASSTKASITCTSIDVGR</sequence>
<evidence type="ECO:0000256" key="14">
    <source>
        <dbReference type="ARBA" id="ARBA00022840"/>
    </source>
</evidence>
<dbReference type="SUPFAM" id="SSF56112">
    <property type="entry name" value="Protein kinase-like (PK-like)"/>
    <property type="match status" value="1"/>
</dbReference>
<dbReference type="SMART" id="SM00220">
    <property type="entry name" value="S_TKc"/>
    <property type="match status" value="1"/>
</dbReference>